<evidence type="ECO:0000313" key="3">
    <source>
        <dbReference type="Proteomes" id="UP001176961"/>
    </source>
</evidence>
<comment type="caution">
    <text evidence="2">The sequence shown here is derived from an EMBL/GenBank/DDBJ whole genome shotgun (WGS) entry which is preliminary data.</text>
</comment>
<dbReference type="PANTHER" id="PTHR37959">
    <property type="entry name" value="PROTEIN CBG15758"/>
    <property type="match status" value="1"/>
</dbReference>
<gene>
    <name evidence="2" type="ORF">CYNAS_LOCUS15039</name>
</gene>
<dbReference type="PANTHER" id="PTHR37959:SF1">
    <property type="entry name" value="SECRETED PROTEIN"/>
    <property type="match status" value="1"/>
</dbReference>
<dbReference type="Proteomes" id="UP001176961">
    <property type="component" value="Unassembled WGS sequence"/>
</dbReference>
<evidence type="ECO:0000313" key="2">
    <source>
        <dbReference type="EMBL" id="CAJ0603056.1"/>
    </source>
</evidence>
<organism evidence="2 3">
    <name type="scientific">Cylicocyclus nassatus</name>
    <name type="common">Nematode worm</name>
    <dbReference type="NCBI Taxonomy" id="53992"/>
    <lineage>
        <taxon>Eukaryota</taxon>
        <taxon>Metazoa</taxon>
        <taxon>Ecdysozoa</taxon>
        <taxon>Nematoda</taxon>
        <taxon>Chromadorea</taxon>
        <taxon>Rhabditida</taxon>
        <taxon>Rhabditina</taxon>
        <taxon>Rhabditomorpha</taxon>
        <taxon>Strongyloidea</taxon>
        <taxon>Strongylidae</taxon>
        <taxon>Cylicocyclus</taxon>
    </lineage>
</organism>
<dbReference type="AlphaFoldDB" id="A0AA36H3E6"/>
<accession>A0AA36H3E6</accession>
<keyword evidence="1" id="KW-0732">Signal</keyword>
<name>A0AA36H3E6_CYLNA</name>
<proteinExistence type="predicted"/>
<feature type="chain" id="PRO_5041339071" evidence="1">
    <location>
        <begin position="17"/>
        <end position="98"/>
    </location>
</feature>
<dbReference type="EMBL" id="CATQJL010000305">
    <property type="protein sequence ID" value="CAJ0603056.1"/>
    <property type="molecule type" value="Genomic_DNA"/>
</dbReference>
<reference evidence="2" key="1">
    <citation type="submission" date="2023-07" db="EMBL/GenBank/DDBJ databases">
        <authorList>
            <consortium name="CYATHOMIX"/>
        </authorList>
    </citation>
    <scope>NUCLEOTIDE SEQUENCE</scope>
    <source>
        <strain evidence="2">N/A</strain>
    </source>
</reference>
<keyword evidence="3" id="KW-1185">Reference proteome</keyword>
<evidence type="ECO:0000256" key="1">
    <source>
        <dbReference type="SAM" id="SignalP"/>
    </source>
</evidence>
<feature type="signal peptide" evidence="1">
    <location>
        <begin position="1"/>
        <end position="16"/>
    </location>
</feature>
<protein>
    <submittedName>
        <fullName evidence="2">Uncharacterized protein</fullName>
    </submittedName>
</protein>
<sequence length="98" mass="10698">MLRLFTFYILITIVCSQQYQPMNVGCGFTCTKKAQFITFMDGTLTSASCTTSLADPRYRCLGCCQSRALIAGLAAADATGFPSNNGVDCICCFYNKCR</sequence>